<dbReference type="InterPro" id="IPR002404">
    <property type="entry name" value="IRS_PTB"/>
</dbReference>
<comment type="caution">
    <text evidence="2">The sequence shown here is derived from an EMBL/GenBank/DDBJ whole genome shotgun (WGS) entry which is preliminary data.</text>
</comment>
<dbReference type="InParanoid" id="A0A024FXF8"/>
<dbReference type="InterPro" id="IPR011993">
    <property type="entry name" value="PH-like_dom_sf"/>
</dbReference>
<evidence type="ECO:0000313" key="3">
    <source>
        <dbReference type="Proteomes" id="UP000053237"/>
    </source>
</evidence>
<keyword evidence="3" id="KW-1185">Reference proteome</keyword>
<dbReference type="STRING" id="65357.A0A024FXF8"/>
<name>A0A024FXF8_9STRA</name>
<dbReference type="AlphaFoldDB" id="A0A024FXF8"/>
<organism evidence="2 3">
    <name type="scientific">Albugo candida</name>
    <dbReference type="NCBI Taxonomy" id="65357"/>
    <lineage>
        <taxon>Eukaryota</taxon>
        <taxon>Sar</taxon>
        <taxon>Stramenopiles</taxon>
        <taxon>Oomycota</taxon>
        <taxon>Peronosporomycetes</taxon>
        <taxon>Albuginales</taxon>
        <taxon>Albuginaceae</taxon>
        <taxon>Albugo</taxon>
    </lineage>
</organism>
<dbReference type="SUPFAM" id="SSF50729">
    <property type="entry name" value="PH domain-like"/>
    <property type="match status" value="1"/>
</dbReference>
<evidence type="ECO:0000313" key="2">
    <source>
        <dbReference type="EMBL" id="CCI11805.1"/>
    </source>
</evidence>
<accession>A0A024FXF8</accession>
<feature type="domain" description="IRS-type PTB" evidence="1">
    <location>
        <begin position="48"/>
        <end position="129"/>
    </location>
</feature>
<dbReference type="EMBL" id="CAIX01002287">
    <property type="protein sequence ID" value="CCI11805.1"/>
    <property type="molecule type" value="Genomic_DNA"/>
</dbReference>
<sequence>MPPNMISIANTKSIVLQILRFHESIQNWSIQQVKLAYLSTCEKLKFSSFPVNLVLAVHSSGLTFVSAENEAMIASFFYQDIVSWGYSLNAFVLVVSVDKADAHDIEYAFRTNMGRAINNLVQAYVRYQLEQKLTQ</sequence>
<dbReference type="Proteomes" id="UP000053237">
    <property type="component" value="Unassembled WGS sequence"/>
</dbReference>
<proteinExistence type="predicted"/>
<dbReference type="Pfam" id="PF02174">
    <property type="entry name" value="IRS"/>
    <property type="match status" value="1"/>
</dbReference>
<protein>
    <recommendedName>
        <fullName evidence="1">IRS-type PTB domain-containing protein</fullName>
    </recommendedName>
</protein>
<dbReference type="OrthoDB" id="6108017at2759"/>
<reference evidence="2 3" key="1">
    <citation type="submission" date="2012-05" db="EMBL/GenBank/DDBJ databases">
        <title>Recombination and specialization in a pathogen metapopulation.</title>
        <authorList>
            <person name="Gardiner A."/>
            <person name="Kemen E."/>
            <person name="Schultz-Larsen T."/>
            <person name="MacLean D."/>
            <person name="Van Oosterhout C."/>
            <person name="Jones J.D.G."/>
        </authorList>
    </citation>
    <scope>NUCLEOTIDE SEQUENCE [LARGE SCALE GENOMIC DNA]</scope>
    <source>
        <strain evidence="2 3">Ac Nc2</strain>
    </source>
</reference>
<dbReference type="Gene3D" id="2.30.29.30">
    <property type="entry name" value="Pleckstrin-homology domain (PH domain)/Phosphotyrosine-binding domain (PTB)"/>
    <property type="match status" value="1"/>
</dbReference>
<evidence type="ECO:0000259" key="1">
    <source>
        <dbReference type="Pfam" id="PF02174"/>
    </source>
</evidence>
<gene>
    <name evidence="2" type="ORF">BN9_135110</name>
</gene>